<keyword evidence="3" id="KW-1003">Cell membrane</keyword>
<dbReference type="Gene3D" id="1.20.1250.20">
    <property type="entry name" value="MFS general substrate transporter like domains"/>
    <property type="match status" value="2"/>
</dbReference>
<evidence type="ECO:0000256" key="2">
    <source>
        <dbReference type="ARBA" id="ARBA00022448"/>
    </source>
</evidence>
<dbReference type="OrthoDB" id="8953821at2"/>
<sequence>MTTTSITVTTTDARRIAVAAFAGTALEWYDYFLFGTAAAIVFNRLYFTTLDPVAALLAAFATFGVGFVARPIGAVLFGAIGDRIGRKPALILTVVLIGVATGLIGFLPDYAAIGVLAPIALAVLRLLQGLAVGGEWGGAVTMAVEHAPIEQRGRFAALPQLGSPVGTLLSSGAIALVLLMPPESFDAWGWRLPFLAAFPLLLIALWMRNRMEESPVFLELAKQADSMPKVPALVVFRRSPGRLLAGIGASLLGVAGFYIMTTFVVGYGTTTLGLPREWLVNATLIAAVVQIGALLICGRLTERFGAGRMSVIGGIVTAVVAFPVFWLIDTGEFLLIALAITIGTASIDIVYAAAGTLLSELFPPEQRYSGVSLSFNIAGAIGGFLPLIATALLGATGGGSWIAALLLVFVAALTALGGYFGGRLRIIDNVVSADRAGA</sequence>
<organism evidence="9 10">
    <name type="scientific">Pseudoclavibacter terrae</name>
    <dbReference type="NCBI Taxonomy" id="1530195"/>
    <lineage>
        <taxon>Bacteria</taxon>
        <taxon>Bacillati</taxon>
        <taxon>Actinomycetota</taxon>
        <taxon>Actinomycetes</taxon>
        <taxon>Micrococcales</taxon>
        <taxon>Microbacteriaceae</taxon>
        <taxon>Pseudoclavibacter</taxon>
    </lineage>
</organism>
<proteinExistence type="predicted"/>
<dbReference type="CDD" id="cd17369">
    <property type="entry name" value="MFS_ShiA_like"/>
    <property type="match status" value="1"/>
</dbReference>
<keyword evidence="5 7" id="KW-1133">Transmembrane helix</keyword>
<feature type="transmembrane region" description="Helical" evidence="7">
    <location>
        <begin position="28"/>
        <end position="47"/>
    </location>
</feature>
<dbReference type="PANTHER" id="PTHR43045">
    <property type="entry name" value="SHIKIMATE TRANSPORTER"/>
    <property type="match status" value="1"/>
</dbReference>
<feature type="transmembrane region" description="Helical" evidence="7">
    <location>
        <begin position="53"/>
        <end position="77"/>
    </location>
</feature>
<feature type="transmembrane region" description="Helical" evidence="7">
    <location>
        <begin position="190"/>
        <end position="207"/>
    </location>
</feature>
<feature type="transmembrane region" description="Helical" evidence="7">
    <location>
        <begin position="309"/>
        <end position="328"/>
    </location>
</feature>
<reference evidence="9 10" key="1">
    <citation type="submission" date="2019-09" db="EMBL/GenBank/DDBJ databases">
        <title>Phylogeny of genus Pseudoclavibacter and closely related genus.</title>
        <authorList>
            <person name="Li Y."/>
        </authorList>
    </citation>
    <scope>NUCLEOTIDE SEQUENCE [LARGE SCALE GENOMIC DNA]</scope>
    <source>
        <strain evidence="9 10">THG-MD12</strain>
    </source>
</reference>
<evidence type="ECO:0000256" key="5">
    <source>
        <dbReference type="ARBA" id="ARBA00022989"/>
    </source>
</evidence>
<keyword evidence="4 7" id="KW-0812">Transmembrane</keyword>
<keyword evidence="10" id="KW-1185">Reference proteome</keyword>
<evidence type="ECO:0000256" key="3">
    <source>
        <dbReference type="ARBA" id="ARBA00022475"/>
    </source>
</evidence>
<dbReference type="PROSITE" id="PS50850">
    <property type="entry name" value="MFS"/>
    <property type="match status" value="1"/>
</dbReference>
<feature type="transmembrane region" description="Helical" evidence="7">
    <location>
        <begin position="113"/>
        <end position="134"/>
    </location>
</feature>
<comment type="subcellular location">
    <subcellularLocation>
        <location evidence="1">Cell membrane</location>
        <topology evidence="1">Multi-pass membrane protein</topology>
    </subcellularLocation>
</comment>
<feature type="transmembrane region" description="Helical" evidence="7">
    <location>
        <begin position="278"/>
        <end position="297"/>
    </location>
</feature>
<feature type="transmembrane region" description="Helical" evidence="7">
    <location>
        <begin position="243"/>
        <end position="266"/>
    </location>
</feature>
<keyword evidence="2" id="KW-0813">Transport</keyword>
<dbReference type="RefSeq" id="WP_151424962.1">
    <property type="nucleotide sequence ID" value="NZ_WBJX01000007.1"/>
</dbReference>
<evidence type="ECO:0000256" key="4">
    <source>
        <dbReference type="ARBA" id="ARBA00022692"/>
    </source>
</evidence>
<dbReference type="GO" id="GO:0022857">
    <property type="term" value="F:transmembrane transporter activity"/>
    <property type="evidence" value="ECO:0007669"/>
    <property type="project" value="InterPro"/>
</dbReference>
<dbReference type="Proteomes" id="UP000490386">
    <property type="component" value="Unassembled WGS sequence"/>
</dbReference>
<feature type="transmembrane region" description="Helical" evidence="7">
    <location>
        <begin position="155"/>
        <end position="178"/>
    </location>
</feature>
<gene>
    <name evidence="9" type="ORF">F8O03_17175</name>
</gene>
<dbReference type="InterPro" id="IPR011701">
    <property type="entry name" value="MFS"/>
</dbReference>
<dbReference type="Pfam" id="PF07690">
    <property type="entry name" value="MFS_1"/>
    <property type="match status" value="1"/>
</dbReference>
<name>A0A7J5B038_9MICO</name>
<dbReference type="InterPro" id="IPR020846">
    <property type="entry name" value="MFS_dom"/>
</dbReference>
<evidence type="ECO:0000259" key="8">
    <source>
        <dbReference type="PROSITE" id="PS50850"/>
    </source>
</evidence>
<dbReference type="InterPro" id="IPR036259">
    <property type="entry name" value="MFS_trans_sf"/>
</dbReference>
<evidence type="ECO:0000256" key="6">
    <source>
        <dbReference type="ARBA" id="ARBA00023136"/>
    </source>
</evidence>
<accession>A0A7J5B038</accession>
<dbReference type="PANTHER" id="PTHR43045:SF1">
    <property type="entry name" value="SHIKIMATE TRANSPORTER"/>
    <property type="match status" value="1"/>
</dbReference>
<dbReference type="GO" id="GO:0005886">
    <property type="term" value="C:plasma membrane"/>
    <property type="evidence" value="ECO:0007669"/>
    <property type="project" value="UniProtKB-SubCell"/>
</dbReference>
<feature type="transmembrane region" description="Helical" evidence="7">
    <location>
        <begin position="370"/>
        <end position="395"/>
    </location>
</feature>
<evidence type="ECO:0000256" key="1">
    <source>
        <dbReference type="ARBA" id="ARBA00004651"/>
    </source>
</evidence>
<dbReference type="AlphaFoldDB" id="A0A7J5B038"/>
<comment type="caution">
    <text evidence="9">The sequence shown here is derived from an EMBL/GenBank/DDBJ whole genome shotgun (WGS) entry which is preliminary data.</text>
</comment>
<feature type="transmembrane region" description="Helical" evidence="7">
    <location>
        <begin position="401"/>
        <end position="420"/>
    </location>
</feature>
<evidence type="ECO:0000256" key="7">
    <source>
        <dbReference type="SAM" id="Phobius"/>
    </source>
</evidence>
<keyword evidence="6 7" id="KW-0472">Membrane</keyword>
<dbReference type="EMBL" id="WBJX01000007">
    <property type="protein sequence ID" value="KAB1636251.1"/>
    <property type="molecule type" value="Genomic_DNA"/>
</dbReference>
<evidence type="ECO:0000313" key="10">
    <source>
        <dbReference type="Proteomes" id="UP000490386"/>
    </source>
</evidence>
<protein>
    <submittedName>
        <fullName evidence="9">MHS family MFS transporter</fullName>
    </submittedName>
</protein>
<feature type="transmembrane region" description="Helical" evidence="7">
    <location>
        <begin position="334"/>
        <end position="358"/>
    </location>
</feature>
<evidence type="ECO:0000313" key="9">
    <source>
        <dbReference type="EMBL" id="KAB1636251.1"/>
    </source>
</evidence>
<dbReference type="SUPFAM" id="SSF103473">
    <property type="entry name" value="MFS general substrate transporter"/>
    <property type="match status" value="1"/>
</dbReference>
<feature type="domain" description="Major facilitator superfamily (MFS) profile" evidence="8">
    <location>
        <begin position="16"/>
        <end position="429"/>
    </location>
</feature>
<feature type="transmembrane region" description="Helical" evidence="7">
    <location>
        <begin position="89"/>
        <end position="107"/>
    </location>
</feature>